<name>A0A1L7NIY4_PSEPU</name>
<evidence type="ECO:0000313" key="1">
    <source>
        <dbReference type="EMBL" id="BAW25405.1"/>
    </source>
</evidence>
<organism evidence="1 2">
    <name type="scientific">Pseudomonas putida</name>
    <name type="common">Arthrobacter siderocapsulatus</name>
    <dbReference type="NCBI Taxonomy" id="303"/>
    <lineage>
        <taxon>Bacteria</taxon>
        <taxon>Pseudomonadati</taxon>
        <taxon>Pseudomonadota</taxon>
        <taxon>Gammaproteobacteria</taxon>
        <taxon>Pseudomonadales</taxon>
        <taxon>Pseudomonadaceae</taxon>
        <taxon>Pseudomonas</taxon>
    </lineage>
</organism>
<reference evidence="1 2" key="1">
    <citation type="submission" date="2015-11" db="EMBL/GenBank/DDBJ databases">
        <title>Complete genome sequencing of a biphenyl-degrading bacterium, Pseudomonas putida KF715 (=NBRC110667).</title>
        <authorList>
            <person name="Suenaga H."/>
            <person name="Fujihara N."/>
            <person name="Watanabe T."/>
            <person name="Hirose J."/>
            <person name="Kimura N."/>
            <person name="Yamazoe A."/>
            <person name="Hosoyama A."/>
            <person name="Shimodaira J."/>
            <person name="Furukawa K."/>
        </authorList>
    </citation>
    <scope>NUCLEOTIDE SEQUENCE [LARGE SCALE GENOMIC DNA]</scope>
    <source>
        <strain evidence="1 2">KF715</strain>
    </source>
</reference>
<gene>
    <name evidence="1" type="ORF">KF715C_ch48320</name>
</gene>
<sequence>MKGFKLDNQWLTRFRLDITSSSNRLYANGRQQVEVTVTLEPRKGETLSEESLNSLSLVLIDEDGEPRLLDHPDLFASKARDKRFVYHAAYGGAPSALTEKTANSIRRIFYVTSQRPGGTLTQIYALMLKDENTYAITNTSPFVSSVVIESITPPPPHDKVFHLEPGTPFKYKSNNANSHWDDEVEETVSYFGFADPKLVMVESTALVTPSNTPFYERHNHDHALISFQLTNDYSQASTVTALGVGEAFEAVSPDSGEAYVQRPNHMTLHHYYRRFYAKHYNSLNEAPSVWLLRDQHGNPYHVEFLVSNGGHALKYHVSENKLNLGP</sequence>
<dbReference type="RefSeq" id="WP_096426714.1">
    <property type="nucleotide sequence ID" value="NZ_AP015029.1"/>
</dbReference>
<dbReference type="EMBL" id="AP015029">
    <property type="protein sequence ID" value="BAW25405.1"/>
    <property type="molecule type" value="Genomic_DNA"/>
</dbReference>
<dbReference type="Proteomes" id="UP000218731">
    <property type="component" value="Chromosome 1"/>
</dbReference>
<proteinExistence type="predicted"/>
<evidence type="ECO:0000313" key="2">
    <source>
        <dbReference type="Proteomes" id="UP000218731"/>
    </source>
</evidence>
<protein>
    <submittedName>
        <fullName evidence="1">Uncharacterized protein</fullName>
    </submittedName>
</protein>
<dbReference type="AlphaFoldDB" id="A0A1L7NIY4"/>
<accession>A0A1L7NIY4</accession>